<dbReference type="InterPro" id="IPR042099">
    <property type="entry name" value="ANL_N_sf"/>
</dbReference>
<dbReference type="AlphaFoldDB" id="A0A5B0X134"/>
<dbReference type="InterPro" id="IPR025110">
    <property type="entry name" value="AMP-bd_C"/>
</dbReference>
<evidence type="ECO:0000256" key="1">
    <source>
        <dbReference type="ARBA" id="ARBA00006432"/>
    </source>
</evidence>
<gene>
    <name evidence="5" type="ORF">F0M18_06725</name>
</gene>
<evidence type="ECO:0000259" key="4">
    <source>
        <dbReference type="Pfam" id="PF13193"/>
    </source>
</evidence>
<dbReference type="PROSITE" id="PS00455">
    <property type="entry name" value="AMP_BINDING"/>
    <property type="match status" value="1"/>
</dbReference>
<dbReference type="PANTHER" id="PTHR43201">
    <property type="entry name" value="ACYL-COA SYNTHETASE"/>
    <property type="match status" value="1"/>
</dbReference>
<dbReference type="InterPro" id="IPR045851">
    <property type="entry name" value="AMP-bd_C_sf"/>
</dbReference>
<dbReference type="InterPro" id="IPR000873">
    <property type="entry name" value="AMP-dep_synth/lig_dom"/>
</dbReference>
<dbReference type="GO" id="GO:0031956">
    <property type="term" value="F:medium-chain fatty acid-CoA ligase activity"/>
    <property type="evidence" value="ECO:0007669"/>
    <property type="project" value="TreeGrafter"/>
</dbReference>
<keyword evidence="2" id="KW-0436">Ligase</keyword>
<feature type="domain" description="AMP-dependent synthetase/ligase" evidence="3">
    <location>
        <begin position="15"/>
        <end position="380"/>
    </location>
</feature>
<evidence type="ECO:0000259" key="3">
    <source>
        <dbReference type="Pfam" id="PF00501"/>
    </source>
</evidence>
<accession>A0A5B0X134</accession>
<dbReference type="Gene3D" id="3.40.50.12780">
    <property type="entry name" value="N-terminal domain of ligase-like"/>
    <property type="match status" value="1"/>
</dbReference>
<feature type="domain" description="AMP-binding enzyme C-terminal" evidence="4">
    <location>
        <begin position="430"/>
        <end position="505"/>
    </location>
</feature>
<comment type="similarity">
    <text evidence="1">Belongs to the ATP-dependent AMP-binding enzyme family.</text>
</comment>
<dbReference type="Pfam" id="PF00501">
    <property type="entry name" value="AMP-binding"/>
    <property type="match status" value="1"/>
</dbReference>
<dbReference type="FunFam" id="3.30.300.30:FF:000008">
    <property type="entry name" value="2,3-dihydroxybenzoate-AMP ligase"/>
    <property type="match status" value="1"/>
</dbReference>
<dbReference type="Proteomes" id="UP000323708">
    <property type="component" value="Unassembled WGS sequence"/>
</dbReference>
<protein>
    <submittedName>
        <fullName evidence="5">AMP-binding protein</fullName>
    </submittedName>
</protein>
<name>A0A5B0X134_9GAMM</name>
<evidence type="ECO:0000256" key="2">
    <source>
        <dbReference type="ARBA" id="ARBA00022598"/>
    </source>
</evidence>
<dbReference type="GO" id="GO:0006631">
    <property type="term" value="P:fatty acid metabolic process"/>
    <property type="evidence" value="ECO:0007669"/>
    <property type="project" value="TreeGrafter"/>
</dbReference>
<dbReference type="EMBL" id="VTUX01000003">
    <property type="protein sequence ID" value="KAA1192365.1"/>
    <property type="molecule type" value="Genomic_DNA"/>
</dbReference>
<keyword evidence="6" id="KW-1185">Reference proteome</keyword>
<organism evidence="5 6">
    <name type="scientific">Pseudohalioglobus sediminis</name>
    <dbReference type="NCBI Taxonomy" id="2606449"/>
    <lineage>
        <taxon>Bacteria</taxon>
        <taxon>Pseudomonadati</taxon>
        <taxon>Pseudomonadota</taxon>
        <taxon>Gammaproteobacteria</taxon>
        <taxon>Cellvibrionales</taxon>
        <taxon>Halieaceae</taxon>
        <taxon>Pseudohalioglobus</taxon>
    </lineage>
</organism>
<dbReference type="RefSeq" id="WP_149610657.1">
    <property type="nucleotide sequence ID" value="NZ_VTUX01000003.1"/>
</dbReference>
<dbReference type="SUPFAM" id="SSF56801">
    <property type="entry name" value="Acetyl-CoA synthetase-like"/>
    <property type="match status" value="1"/>
</dbReference>
<dbReference type="Gene3D" id="3.30.300.30">
    <property type="match status" value="1"/>
</dbReference>
<comment type="caution">
    <text evidence="5">The sequence shown here is derived from an EMBL/GenBank/DDBJ whole genome shotgun (WGS) entry which is preliminary data.</text>
</comment>
<evidence type="ECO:0000313" key="6">
    <source>
        <dbReference type="Proteomes" id="UP000323708"/>
    </source>
</evidence>
<dbReference type="InterPro" id="IPR020845">
    <property type="entry name" value="AMP-binding_CS"/>
</dbReference>
<dbReference type="Pfam" id="PF13193">
    <property type="entry name" value="AMP-binding_C"/>
    <property type="match status" value="1"/>
</dbReference>
<reference evidence="5 6" key="1">
    <citation type="submission" date="2019-09" db="EMBL/GenBank/DDBJ databases">
        <authorList>
            <person name="Chen X.-Y."/>
        </authorList>
    </citation>
    <scope>NUCLEOTIDE SEQUENCE [LARGE SCALE GENOMIC DNA]</scope>
    <source>
        <strain evidence="5 6">NY5</strain>
    </source>
</reference>
<evidence type="ECO:0000313" key="5">
    <source>
        <dbReference type="EMBL" id="KAA1192365.1"/>
    </source>
</evidence>
<proteinExistence type="inferred from homology"/>
<dbReference type="PANTHER" id="PTHR43201:SF5">
    <property type="entry name" value="MEDIUM-CHAIN ACYL-COA LIGASE ACSF2, MITOCHONDRIAL"/>
    <property type="match status" value="1"/>
</dbReference>
<sequence length="523" mass="57479">MRTKSVNIGFIPAKTARLEPAREALIDVHSGRRMTFGELDERVRRLGNALVDQLALDKGDRVAILSKNSIEYMEILYACARVGMIAQPINWRLGAEEMARVVADGAPALVISSGEYAEQAAQLKQRVEASHWLSFGPGGDDSYDSLVAASASHEPALSSSVGNDDPTLILYTGGTTGESKGALHTHRTLFMGMLNQTVAERVVPSDVYMLTGQMFHIPVALGMNYHAHGCPMVLINFDARLALETIERERVSAFLGITTMLNWMMADEKFDSFDLSSLRNIQYGGGPMPHSVVARALEAFPCTIIQGYGQTEGMTMSFLSQEDHIRALAGEHPERLGSCGREGFITEIRLADTDGNTVPRDGKTPGEILVRSEANMVGYWQRPELTAQTLRDGWMWTGDIAVWDEDGYIFIVDRAKDMIISGGENIFSTQVEAAIHQHPGVLESAVFGIPDDEWGESVKAVVVMKPGETATEQEIIDTAARHLASYQKPKSVDFVDSLPKAPTGKILKRQLRDVYWQKAGKHI</sequence>